<feature type="compositionally biased region" description="Basic residues" evidence="1">
    <location>
        <begin position="14"/>
        <end position="24"/>
    </location>
</feature>
<feature type="region of interest" description="Disordered" evidence="1">
    <location>
        <begin position="1"/>
        <end position="24"/>
    </location>
</feature>
<protein>
    <submittedName>
        <fullName evidence="2">Uncharacterized protein</fullName>
    </submittedName>
</protein>
<evidence type="ECO:0000313" key="3">
    <source>
        <dbReference type="Proteomes" id="UP000005237"/>
    </source>
</evidence>
<dbReference type="AlphaFoldDB" id="A0A8R1IP65"/>
<sequence>KRRSQVAIVTKEFRKAKRRGRKIR</sequence>
<reference evidence="3" key="1">
    <citation type="submission" date="2010-08" db="EMBL/GenBank/DDBJ databases">
        <authorList>
            <consortium name="Caenorhabditis japonica Sequencing Consortium"/>
            <person name="Wilson R.K."/>
        </authorList>
    </citation>
    <scope>NUCLEOTIDE SEQUENCE [LARGE SCALE GENOMIC DNA]</scope>
    <source>
        <strain evidence="3">DF5081</strain>
    </source>
</reference>
<dbReference type="Proteomes" id="UP000005237">
    <property type="component" value="Unassembled WGS sequence"/>
</dbReference>
<organism evidence="2 3">
    <name type="scientific">Caenorhabditis japonica</name>
    <dbReference type="NCBI Taxonomy" id="281687"/>
    <lineage>
        <taxon>Eukaryota</taxon>
        <taxon>Metazoa</taxon>
        <taxon>Ecdysozoa</taxon>
        <taxon>Nematoda</taxon>
        <taxon>Chromadorea</taxon>
        <taxon>Rhabditida</taxon>
        <taxon>Rhabditina</taxon>
        <taxon>Rhabditomorpha</taxon>
        <taxon>Rhabditoidea</taxon>
        <taxon>Rhabditidae</taxon>
        <taxon>Peloderinae</taxon>
        <taxon>Caenorhabditis</taxon>
    </lineage>
</organism>
<evidence type="ECO:0000256" key="1">
    <source>
        <dbReference type="SAM" id="MobiDB-lite"/>
    </source>
</evidence>
<reference evidence="2" key="2">
    <citation type="submission" date="2022-06" db="UniProtKB">
        <authorList>
            <consortium name="EnsemblMetazoa"/>
        </authorList>
    </citation>
    <scope>IDENTIFICATION</scope>
    <source>
        <strain evidence="2">DF5081</strain>
    </source>
</reference>
<dbReference type="EnsemblMetazoa" id="CJA36143.1">
    <property type="protein sequence ID" value="CJA36143.1"/>
    <property type="gene ID" value="WBGene00211990"/>
</dbReference>
<evidence type="ECO:0000313" key="2">
    <source>
        <dbReference type="EnsemblMetazoa" id="CJA36143.1"/>
    </source>
</evidence>
<accession>A0A8R1IP65</accession>
<name>A0A8R1IP65_CAEJA</name>
<keyword evidence="3" id="KW-1185">Reference proteome</keyword>
<proteinExistence type="predicted"/>